<comment type="caution">
    <text evidence="2">The sequence shown here is derived from an EMBL/GenBank/DDBJ whole genome shotgun (WGS) entry which is preliminary data.</text>
</comment>
<accession>A0A1Q9DLL7</accession>
<evidence type="ECO:0000313" key="3">
    <source>
        <dbReference type="Proteomes" id="UP000186817"/>
    </source>
</evidence>
<name>A0A1Q9DLL7_SYMMI</name>
<dbReference type="OrthoDB" id="409136at2759"/>
<evidence type="ECO:0000313" key="2">
    <source>
        <dbReference type="EMBL" id="OLP96065.1"/>
    </source>
</evidence>
<gene>
    <name evidence="2" type="ORF">AK812_SmicGene21745</name>
</gene>
<keyword evidence="3" id="KW-1185">Reference proteome</keyword>
<feature type="chain" id="PRO_5012118840" description="F5/8 type C domain-containing protein" evidence="1">
    <location>
        <begin position="17"/>
        <end position="359"/>
    </location>
</feature>
<organism evidence="2 3">
    <name type="scientific">Symbiodinium microadriaticum</name>
    <name type="common">Dinoflagellate</name>
    <name type="synonym">Zooxanthella microadriatica</name>
    <dbReference type="NCBI Taxonomy" id="2951"/>
    <lineage>
        <taxon>Eukaryota</taxon>
        <taxon>Sar</taxon>
        <taxon>Alveolata</taxon>
        <taxon>Dinophyceae</taxon>
        <taxon>Suessiales</taxon>
        <taxon>Symbiodiniaceae</taxon>
        <taxon>Symbiodinium</taxon>
    </lineage>
</organism>
<proteinExistence type="predicted"/>
<dbReference type="AlphaFoldDB" id="A0A1Q9DLL7"/>
<dbReference type="Proteomes" id="UP000186817">
    <property type="component" value="Unassembled WGS sequence"/>
</dbReference>
<feature type="signal peptide" evidence="1">
    <location>
        <begin position="1"/>
        <end position="16"/>
    </location>
</feature>
<protein>
    <recommendedName>
        <fullName evidence="4">F5/8 type C domain-containing protein</fullName>
    </recommendedName>
</protein>
<sequence>MLHRFAAFASLCGTQAVVGPSSGCGSHRRCTSLEPGEWLAPGEWLTSPNDRYIAVLQADFLEVLETASFRTRWATPAEGRRIQSTGVLTAAHVADGSLLLEAGTDGGGPWIQHLPHQRSVNMRFTITATRGGGDARMPQGVQLSEFLLWRAGKPVQPAASNVSCTAGVGPSYQGPRNAVDGNLRTKWWVSSEPNVTLAMVFPHLPRDGPFLFGFTTGDDMPSRDPVQWLLEASLDGQSWLELHRQDRARHCSSAFKLMCRLLPVPQDTNFATPTSRFSMTQLFDVTTKFAELLGRADERRTSPSNALPVAMVLTDLGALTLKQRVRAREGLPQASKADRSPVLCAWTDLEESDPGEMHA</sequence>
<dbReference type="EMBL" id="LSRX01000481">
    <property type="protein sequence ID" value="OLP96065.1"/>
    <property type="molecule type" value="Genomic_DNA"/>
</dbReference>
<evidence type="ECO:0000256" key="1">
    <source>
        <dbReference type="SAM" id="SignalP"/>
    </source>
</evidence>
<keyword evidence="1" id="KW-0732">Signal</keyword>
<evidence type="ECO:0008006" key="4">
    <source>
        <dbReference type="Google" id="ProtNLM"/>
    </source>
</evidence>
<reference evidence="2 3" key="1">
    <citation type="submission" date="2016-02" db="EMBL/GenBank/DDBJ databases">
        <title>Genome analysis of coral dinoflagellate symbionts highlights evolutionary adaptations to a symbiotic lifestyle.</title>
        <authorList>
            <person name="Aranda M."/>
            <person name="Li Y."/>
            <person name="Liew Y.J."/>
            <person name="Baumgarten S."/>
            <person name="Simakov O."/>
            <person name="Wilson M."/>
            <person name="Piel J."/>
            <person name="Ashoor H."/>
            <person name="Bougouffa S."/>
            <person name="Bajic V.B."/>
            <person name="Ryu T."/>
            <person name="Ravasi T."/>
            <person name="Bayer T."/>
            <person name="Micklem G."/>
            <person name="Kim H."/>
            <person name="Bhak J."/>
            <person name="Lajeunesse T.C."/>
            <person name="Voolstra C.R."/>
        </authorList>
    </citation>
    <scope>NUCLEOTIDE SEQUENCE [LARGE SCALE GENOMIC DNA]</scope>
    <source>
        <strain evidence="2 3">CCMP2467</strain>
    </source>
</reference>